<dbReference type="InterPro" id="IPR036465">
    <property type="entry name" value="vWFA_dom_sf"/>
</dbReference>
<dbReference type="PANTHER" id="PTHR22550:SF5">
    <property type="entry name" value="LEUCINE ZIPPER PROTEIN 4"/>
    <property type="match status" value="1"/>
</dbReference>
<dbReference type="Pfam" id="PF13519">
    <property type="entry name" value="VWA_2"/>
    <property type="match status" value="1"/>
</dbReference>
<dbReference type="SMART" id="SM00327">
    <property type="entry name" value="VWA"/>
    <property type="match status" value="1"/>
</dbReference>
<evidence type="ECO:0000313" key="7">
    <source>
        <dbReference type="Proteomes" id="UP000199058"/>
    </source>
</evidence>
<keyword evidence="2" id="KW-0812">Transmembrane</keyword>
<dbReference type="Proteomes" id="UP000199058">
    <property type="component" value="Unassembled WGS sequence"/>
</dbReference>
<dbReference type="AlphaFoldDB" id="A0A1I1GTH2"/>
<keyword evidence="7" id="KW-1185">Reference proteome</keyword>
<sequence length="308" mass="33939">MDTSANLTLVWPWAFVLLLLPWLLGYLARCLGWGTATQAALKLPVHQVSQQKNSWLARFKSGINPWFWVWCLLVLAAMRPEFQQPEIEIQQQRRELMLVVDVSGSMQEIMDGRTRLDHVKEVVESFVRVRSQDLIGLVVFGGQAYLYVPKTLDHQLLVQQLNAMRPGMAGPGTAIGDAVGIGLQAVGRAQGEPAILLLTDGANNAGALSPNEALGMAAQAEIRTHLIVVSLSPEPDMAAAIETTGGKVFSAFNRRELDGVYQQLDDLEPATVTERFSPATPLHPGLLLAALVLAAWRLRRSWWRSAYV</sequence>
<keyword evidence="4" id="KW-0472">Membrane</keyword>
<dbReference type="OrthoDB" id="6206554at2"/>
<accession>A0A1I1GTH2</accession>
<name>A0A1I1GTH2_9GAMM</name>
<feature type="domain" description="VWFA" evidence="5">
    <location>
        <begin position="95"/>
        <end position="264"/>
    </location>
</feature>
<dbReference type="Gene3D" id="3.40.50.410">
    <property type="entry name" value="von Willebrand factor, type A domain"/>
    <property type="match status" value="1"/>
</dbReference>
<protein>
    <submittedName>
        <fullName evidence="6">Ca-activated chloride channel family protein</fullName>
    </submittedName>
</protein>
<dbReference type="EMBL" id="FOLH01000003">
    <property type="protein sequence ID" value="SFC13148.1"/>
    <property type="molecule type" value="Genomic_DNA"/>
</dbReference>
<dbReference type="PANTHER" id="PTHR22550">
    <property type="entry name" value="SPORE GERMINATION PROTEIN"/>
    <property type="match status" value="1"/>
</dbReference>
<keyword evidence="3" id="KW-1133">Transmembrane helix</keyword>
<dbReference type="InterPro" id="IPR002035">
    <property type="entry name" value="VWF_A"/>
</dbReference>
<evidence type="ECO:0000313" key="6">
    <source>
        <dbReference type="EMBL" id="SFC13148.1"/>
    </source>
</evidence>
<dbReference type="STRING" id="1122252.SAMN05660443_1542"/>
<dbReference type="RefSeq" id="WP_091961561.1">
    <property type="nucleotide sequence ID" value="NZ_FOLH01000003.1"/>
</dbReference>
<evidence type="ECO:0000256" key="4">
    <source>
        <dbReference type="ARBA" id="ARBA00023136"/>
    </source>
</evidence>
<evidence type="ECO:0000256" key="2">
    <source>
        <dbReference type="ARBA" id="ARBA00022692"/>
    </source>
</evidence>
<dbReference type="SUPFAM" id="SSF53300">
    <property type="entry name" value="vWA-like"/>
    <property type="match status" value="1"/>
</dbReference>
<proteinExistence type="predicted"/>
<keyword evidence="1" id="KW-1003">Cell membrane</keyword>
<evidence type="ECO:0000259" key="5">
    <source>
        <dbReference type="PROSITE" id="PS50234"/>
    </source>
</evidence>
<organism evidence="6 7">
    <name type="scientific">Marinospirillum celere</name>
    <dbReference type="NCBI Taxonomy" id="1122252"/>
    <lineage>
        <taxon>Bacteria</taxon>
        <taxon>Pseudomonadati</taxon>
        <taxon>Pseudomonadota</taxon>
        <taxon>Gammaproteobacteria</taxon>
        <taxon>Oceanospirillales</taxon>
        <taxon>Oceanospirillaceae</taxon>
        <taxon>Marinospirillum</taxon>
    </lineage>
</organism>
<evidence type="ECO:0000256" key="1">
    <source>
        <dbReference type="ARBA" id="ARBA00022475"/>
    </source>
</evidence>
<evidence type="ECO:0000256" key="3">
    <source>
        <dbReference type="ARBA" id="ARBA00022989"/>
    </source>
</evidence>
<dbReference type="InterPro" id="IPR050768">
    <property type="entry name" value="UPF0353/GerABKA_families"/>
</dbReference>
<reference evidence="6 7" key="1">
    <citation type="submission" date="2016-10" db="EMBL/GenBank/DDBJ databases">
        <authorList>
            <person name="de Groot N.N."/>
        </authorList>
    </citation>
    <scope>NUCLEOTIDE SEQUENCE [LARGE SCALE GENOMIC DNA]</scope>
    <source>
        <strain evidence="6 7">DSM 18438</strain>
    </source>
</reference>
<gene>
    <name evidence="6" type="ORF">SAMN05660443_1542</name>
</gene>
<dbReference type="PROSITE" id="PS50234">
    <property type="entry name" value="VWFA"/>
    <property type="match status" value="1"/>
</dbReference>